<proteinExistence type="predicted"/>
<dbReference type="AlphaFoldDB" id="A0A926E7K8"/>
<dbReference type="InterPro" id="IPR004843">
    <property type="entry name" value="Calcineurin-like_PHP"/>
</dbReference>
<dbReference type="InterPro" id="IPR029052">
    <property type="entry name" value="Metallo-depent_PP-like"/>
</dbReference>
<evidence type="ECO:0000313" key="3">
    <source>
        <dbReference type="Proteomes" id="UP000610862"/>
    </source>
</evidence>
<organism evidence="2 3">
    <name type="scientific">Lentihominibacter hominis</name>
    <dbReference type="NCBI Taxonomy" id="2763645"/>
    <lineage>
        <taxon>Bacteria</taxon>
        <taxon>Bacillati</taxon>
        <taxon>Bacillota</taxon>
        <taxon>Clostridia</taxon>
        <taxon>Peptostreptococcales</taxon>
        <taxon>Anaerovoracaceae</taxon>
        <taxon>Lentihominibacter</taxon>
    </lineage>
</organism>
<dbReference type="GO" id="GO:0016787">
    <property type="term" value="F:hydrolase activity"/>
    <property type="evidence" value="ECO:0007669"/>
    <property type="project" value="InterPro"/>
</dbReference>
<keyword evidence="3" id="KW-1185">Reference proteome</keyword>
<sequence length="242" mass="28418">MTGCTTGRIFITGDKHGSFIPFFGLHEKGQMRDTDILIIAGDAGYVWNEDYIYKADTLQQLFPGTVVFIDGNHENHVLLAGMDIVRWNGGRAHKVSDRMYHLMRGEIYSVYGNNIFVFGGARSNDIDRRTEGQTWWKQEEPTLEEIGYGRKQLMENLHEIDYVITHETPLFAREFISRLKEIEYDYHLPEIFEDWYEIVSEGRRFQKWYFGHMHVDQLITPKLRALHNDILQIGEETPVRWA</sequence>
<gene>
    <name evidence="2" type="ORF">H8692_00285</name>
</gene>
<dbReference type="Proteomes" id="UP000610862">
    <property type="component" value="Unassembled WGS sequence"/>
</dbReference>
<protein>
    <submittedName>
        <fullName evidence="2">Metallophosphoesterase</fullName>
    </submittedName>
</protein>
<dbReference type="SUPFAM" id="SSF56300">
    <property type="entry name" value="Metallo-dependent phosphatases"/>
    <property type="match status" value="1"/>
</dbReference>
<dbReference type="Gene3D" id="3.60.21.10">
    <property type="match status" value="1"/>
</dbReference>
<dbReference type="RefSeq" id="WP_187524723.1">
    <property type="nucleotide sequence ID" value="NZ_JACRTA010000001.1"/>
</dbReference>
<dbReference type="Pfam" id="PF00149">
    <property type="entry name" value="Metallophos"/>
    <property type="match status" value="1"/>
</dbReference>
<reference evidence="2" key="1">
    <citation type="submission" date="2020-08" db="EMBL/GenBank/DDBJ databases">
        <title>Genome public.</title>
        <authorList>
            <person name="Liu C."/>
            <person name="Sun Q."/>
        </authorList>
    </citation>
    <scope>NUCLEOTIDE SEQUENCE</scope>
    <source>
        <strain evidence="2">NSJ-24</strain>
    </source>
</reference>
<evidence type="ECO:0000313" key="2">
    <source>
        <dbReference type="EMBL" id="MBC8567199.1"/>
    </source>
</evidence>
<comment type="caution">
    <text evidence="2">The sequence shown here is derived from an EMBL/GenBank/DDBJ whole genome shotgun (WGS) entry which is preliminary data.</text>
</comment>
<feature type="domain" description="Calcineurin-like phosphoesterase" evidence="1">
    <location>
        <begin position="8"/>
        <end position="215"/>
    </location>
</feature>
<name>A0A926E7K8_9FIRM</name>
<evidence type="ECO:0000259" key="1">
    <source>
        <dbReference type="Pfam" id="PF00149"/>
    </source>
</evidence>
<dbReference type="EMBL" id="JACRTA010000001">
    <property type="protein sequence ID" value="MBC8567199.1"/>
    <property type="molecule type" value="Genomic_DNA"/>
</dbReference>
<accession>A0A926E7K8</accession>